<dbReference type="OrthoDB" id="196624at2"/>
<evidence type="ECO:0000256" key="4">
    <source>
        <dbReference type="ARBA" id="ARBA00023163"/>
    </source>
</evidence>
<dbReference type="PANTHER" id="PTHR30126:SF4">
    <property type="entry name" value="LYSR FAMILY TRANSCRIPTIONAL REGULATOR"/>
    <property type="match status" value="1"/>
</dbReference>
<keyword evidence="3" id="KW-0238">DNA-binding</keyword>
<dbReference type="Gene3D" id="1.10.10.10">
    <property type="entry name" value="Winged helix-like DNA-binding domain superfamily/Winged helix DNA-binding domain"/>
    <property type="match status" value="1"/>
</dbReference>
<dbReference type="PROSITE" id="PS50931">
    <property type="entry name" value="HTH_LYSR"/>
    <property type="match status" value="1"/>
</dbReference>
<proteinExistence type="inferred from homology"/>
<dbReference type="GO" id="GO:0003700">
    <property type="term" value="F:DNA-binding transcription factor activity"/>
    <property type="evidence" value="ECO:0007669"/>
    <property type="project" value="InterPro"/>
</dbReference>
<evidence type="ECO:0000256" key="1">
    <source>
        <dbReference type="ARBA" id="ARBA00009437"/>
    </source>
</evidence>
<evidence type="ECO:0000259" key="5">
    <source>
        <dbReference type="PROSITE" id="PS50931"/>
    </source>
</evidence>
<dbReference type="AlphaFoldDB" id="A0A2K8KNX0"/>
<gene>
    <name evidence="6" type="ORF">REIFOR_00406</name>
</gene>
<reference evidence="6 7" key="1">
    <citation type="journal article" date="2017" name="Environ. Microbiol.">
        <title>Genomic and physiological analyses of 'Reinekea forsetii' reveal a versatile opportunistic lifestyle during spring algae blooms.</title>
        <authorList>
            <person name="Avci B."/>
            <person name="Hahnke R.L."/>
            <person name="Chafee M."/>
            <person name="Fischer T."/>
            <person name="Gruber-Vodicka H."/>
            <person name="Tegetmeyer H.E."/>
            <person name="Harder J."/>
            <person name="Fuchs B.M."/>
            <person name="Amann R.I."/>
            <person name="Teeling H."/>
        </authorList>
    </citation>
    <scope>NUCLEOTIDE SEQUENCE [LARGE SCALE GENOMIC DNA]</scope>
    <source>
        <strain evidence="6 7">Hel1_31_D35</strain>
    </source>
</reference>
<dbReference type="Gene3D" id="3.40.190.290">
    <property type="match status" value="1"/>
</dbReference>
<keyword evidence="7" id="KW-1185">Reference proteome</keyword>
<name>A0A2K8KNX0_9GAMM</name>
<dbReference type="EMBL" id="CP011797">
    <property type="protein sequence ID" value="ATX75581.1"/>
    <property type="molecule type" value="Genomic_DNA"/>
</dbReference>
<keyword evidence="4" id="KW-0804">Transcription</keyword>
<evidence type="ECO:0000313" key="6">
    <source>
        <dbReference type="EMBL" id="ATX75581.1"/>
    </source>
</evidence>
<dbReference type="RefSeq" id="WP_100255975.1">
    <property type="nucleotide sequence ID" value="NZ_CP011797.1"/>
</dbReference>
<dbReference type="InterPro" id="IPR036388">
    <property type="entry name" value="WH-like_DNA-bd_sf"/>
</dbReference>
<comment type="similarity">
    <text evidence="1">Belongs to the LysR transcriptional regulatory family.</text>
</comment>
<organism evidence="6 7">
    <name type="scientific">Reinekea forsetii</name>
    <dbReference type="NCBI Taxonomy" id="1336806"/>
    <lineage>
        <taxon>Bacteria</taxon>
        <taxon>Pseudomonadati</taxon>
        <taxon>Pseudomonadota</taxon>
        <taxon>Gammaproteobacteria</taxon>
        <taxon>Oceanospirillales</taxon>
        <taxon>Saccharospirillaceae</taxon>
        <taxon>Reinekea</taxon>
    </lineage>
</organism>
<dbReference type="PANTHER" id="PTHR30126">
    <property type="entry name" value="HTH-TYPE TRANSCRIPTIONAL REGULATOR"/>
    <property type="match status" value="1"/>
</dbReference>
<dbReference type="InterPro" id="IPR005119">
    <property type="entry name" value="LysR_subst-bd"/>
</dbReference>
<dbReference type="KEGG" id="rfo:REIFOR_00406"/>
<dbReference type="InterPro" id="IPR036390">
    <property type="entry name" value="WH_DNA-bd_sf"/>
</dbReference>
<sequence>MPHNPITLDLLKVLDAIDQRGSFAAAAQALHKVPSALTYTIQKVEQDLGLKLFDRSGHRAKLTAAGNLLLVEGRLILRDIENLAYSAQQIANGWEPVITLSIDTLYSSSALFSLIQRFNQVHPFIKVNLLTGALSGTWEPLLNRKADLVIANDHSDPKQEGFDSRTLGAVTMMFVVNRDHPLAGDACSVTEAMIDEYPVIVVRDSSLLLAPMTVGWTRQTKVITVSSMAEKIAAQKTGLGVGFLPKHRIEAELLSGELIALKINDHAFDAKVAWRKGTPGPALQWLLNELTGADIGLVDDAAPTPLASIE</sequence>
<evidence type="ECO:0000313" key="7">
    <source>
        <dbReference type="Proteomes" id="UP000229757"/>
    </source>
</evidence>
<dbReference type="Proteomes" id="UP000229757">
    <property type="component" value="Chromosome"/>
</dbReference>
<dbReference type="SUPFAM" id="SSF46785">
    <property type="entry name" value="Winged helix' DNA-binding domain"/>
    <property type="match status" value="1"/>
</dbReference>
<evidence type="ECO:0000256" key="2">
    <source>
        <dbReference type="ARBA" id="ARBA00023015"/>
    </source>
</evidence>
<dbReference type="SUPFAM" id="SSF53850">
    <property type="entry name" value="Periplasmic binding protein-like II"/>
    <property type="match status" value="1"/>
</dbReference>
<accession>A0A2K8KNX0</accession>
<evidence type="ECO:0000256" key="3">
    <source>
        <dbReference type="ARBA" id="ARBA00023125"/>
    </source>
</evidence>
<feature type="domain" description="HTH lysR-type" evidence="5">
    <location>
        <begin position="6"/>
        <end position="63"/>
    </location>
</feature>
<dbReference type="Pfam" id="PF03466">
    <property type="entry name" value="LysR_substrate"/>
    <property type="match status" value="1"/>
</dbReference>
<dbReference type="InterPro" id="IPR000847">
    <property type="entry name" value="LysR_HTH_N"/>
</dbReference>
<dbReference type="GO" id="GO:0000976">
    <property type="term" value="F:transcription cis-regulatory region binding"/>
    <property type="evidence" value="ECO:0007669"/>
    <property type="project" value="TreeGrafter"/>
</dbReference>
<protein>
    <submittedName>
        <fullName evidence="6">Transcriptional regulator, LysR family</fullName>
    </submittedName>
</protein>
<dbReference type="Pfam" id="PF00126">
    <property type="entry name" value="HTH_1"/>
    <property type="match status" value="1"/>
</dbReference>
<keyword evidence="2" id="KW-0805">Transcription regulation</keyword>